<name>A0A3D8S1T0_9HELO</name>
<dbReference type="AlphaFoldDB" id="A0A3D8S1T0"/>
<feature type="region of interest" description="Disordered" evidence="1">
    <location>
        <begin position="146"/>
        <end position="168"/>
    </location>
</feature>
<comment type="caution">
    <text evidence="2">The sequence shown here is derived from an EMBL/GenBank/DDBJ whole genome shotgun (WGS) entry which is preliminary data.</text>
</comment>
<reference evidence="2 3" key="1">
    <citation type="journal article" date="2018" name="IMA Fungus">
        <title>IMA Genome-F 9: Draft genome sequence of Annulohypoxylon stygium, Aspergillus mulundensis, Berkeleyomyces basicola (syn. Thielaviopsis basicola), Ceratocystis smalleyi, two Cercospora beticola strains, Coleophoma cylindrospora, Fusarium fracticaudum, Phialophora cf. hyalina, and Morchella septimelata.</title>
        <authorList>
            <person name="Wingfield B.D."/>
            <person name="Bills G.F."/>
            <person name="Dong Y."/>
            <person name="Huang W."/>
            <person name="Nel W.J."/>
            <person name="Swalarsk-Parry B.S."/>
            <person name="Vaghefi N."/>
            <person name="Wilken P.M."/>
            <person name="An Z."/>
            <person name="de Beer Z.W."/>
            <person name="De Vos L."/>
            <person name="Chen L."/>
            <person name="Duong T.A."/>
            <person name="Gao Y."/>
            <person name="Hammerbacher A."/>
            <person name="Kikkert J.R."/>
            <person name="Li Y."/>
            <person name="Li H."/>
            <person name="Li K."/>
            <person name="Li Q."/>
            <person name="Liu X."/>
            <person name="Ma X."/>
            <person name="Naidoo K."/>
            <person name="Pethybridge S.J."/>
            <person name="Sun J."/>
            <person name="Steenkamp E.T."/>
            <person name="van der Nest M.A."/>
            <person name="van Wyk S."/>
            <person name="Wingfield M.J."/>
            <person name="Xiong C."/>
            <person name="Yue Q."/>
            <person name="Zhang X."/>
        </authorList>
    </citation>
    <scope>NUCLEOTIDE SEQUENCE [LARGE SCALE GENOMIC DNA]</scope>
    <source>
        <strain evidence="2 3">BP6252</strain>
    </source>
</reference>
<sequence>MARADQPVNNPSPCLPRPLHHTPVRSPHPAMAGRDDADGEDDGVDGTSDALHHSTEECWQQFHGNEGGGGIQDYDSPLASSLLGPLQDVFPKPASAPTAAQLARFQRRDWLAAAQGLGCQCHAIAAWIILASDPSTPAHALGPMHACRHGLAGPQRDGNASQEQRKGSHARLERLPAYDIGLVISCEEARCVVLLLVEKLGMRHADIRSTWRGALPPMLDAAESVPGTSTRYQHVRSEYGRPTPSGRSELECFRWACLRRCGAALSSSAGA</sequence>
<evidence type="ECO:0000313" key="2">
    <source>
        <dbReference type="EMBL" id="RDW80206.1"/>
    </source>
</evidence>
<keyword evidence="3" id="KW-1185">Reference proteome</keyword>
<feature type="region of interest" description="Disordered" evidence="1">
    <location>
        <begin position="1"/>
        <end position="50"/>
    </location>
</feature>
<proteinExistence type="predicted"/>
<accession>A0A3D8S1T0</accession>
<dbReference type="Proteomes" id="UP000256645">
    <property type="component" value="Unassembled WGS sequence"/>
</dbReference>
<gene>
    <name evidence="2" type="ORF">BP6252_04844</name>
</gene>
<evidence type="ECO:0000256" key="1">
    <source>
        <dbReference type="SAM" id="MobiDB-lite"/>
    </source>
</evidence>
<protein>
    <submittedName>
        <fullName evidence="2">Uncharacterized protein</fullName>
    </submittedName>
</protein>
<dbReference type="EMBL" id="PDLM01000004">
    <property type="protein sequence ID" value="RDW80206.1"/>
    <property type="molecule type" value="Genomic_DNA"/>
</dbReference>
<evidence type="ECO:0000313" key="3">
    <source>
        <dbReference type="Proteomes" id="UP000256645"/>
    </source>
</evidence>
<organism evidence="2 3">
    <name type="scientific">Coleophoma cylindrospora</name>
    <dbReference type="NCBI Taxonomy" id="1849047"/>
    <lineage>
        <taxon>Eukaryota</taxon>
        <taxon>Fungi</taxon>
        <taxon>Dikarya</taxon>
        <taxon>Ascomycota</taxon>
        <taxon>Pezizomycotina</taxon>
        <taxon>Leotiomycetes</taxon>
        <taxon>Helotiales</taxon>
        <taxon>Dermateaceae</taxon>
        <taxon>Coleophoma</taxon>
    </lineage>
</organism>